<proteinExistence type="predicted"/>
<keyword evidence="1" id="KW-0863">Zinc-finger</keyword>
<dbReference type="PROSITE" id="PS50158">
    <property type="entry name" value="ZF_CCHC"/>
    <property type="match status" value="1"/>
</dbReference>
<dbReference type="STRING" id="337451.A0A443PW22"/>
<keyword evidence="4" id="KW-1185">Reference proteome</keyword>
<feature type="domain" description="CCHC-type" evidence="2">
    <location>
        <begin position="244"/>
        <end position="259"/>
    </location>
</feature>
<dbReference type="PANTHER" id="PTHR37610">
    <property type="entry name" value="CCHC-TYPE DOMAIN-CONTAINING PROTEIN"/>
    <property type="match status" value="1"/>
</dbReference>
<dbReference type="Gene3D" id="4.10.60.10">
    <property type="entry name" value="Zinc finger, CCHC-type"/>
    <property type="match status" value="1"/>
</dbReference>
<dbReference type="InterPro" id="IPR001878">
    <property type="entry name" value="Znf_CCHC"/>
</dbReference>
<dbReference type="Proteomes" id="UP000283530">
    <property type="component" value="Unassembled WGS sequence"/>
</dbReference>
<dbReference type="Pfam" id="PF00098">
    <property type="entry name" value="zf-CCHC"/>
    <property type="match status" value="1"/>
</dbReference>
<dbReference type="Pfam" id="PF14223">
    <property type="entry name" value="Retrotran_gag_2"/>
    <property type="match status" value="1"/>
</dbReference>
<reference evidence="3 4" key="1">
    <citation type="journal article" date="2019" name="Nat. Plants">
        <title>Stout camphor tree genome fills gaps in understanding of flowering plant genome evolution.</title>
        <authorList>
            <person name="Chaw S.M."/>
            <person name="Liu Y.C."/>
            <person name="Wu Y.W."/>
            <person name="Wang H.Y."/>
            <person name="Lin C.I."/>
            <person name="Wu C.S."/>
            <person name="Ke H.M."/>
            <person name="Chang L.Y."/>
            <person name="Hsu C.Y."/>
            <person name="Yang H.T."/>
            <person name="Sudianto E."/>
            <person name="Hsu M.H."/>
            <person name="Wu K.P."/>
            <person name="Wang L.N."/>
            <person name="Leebens-Mack J.H."/>
            <person name="Tsai I.J."/>
        </authorList>
    </citation>
    <scope>NUCLEOTIDE SEQUENCE [LARGE SCALE GENOMIC DNA]</scope>
    <source>
        <strain evidence="4">cv. Chaw 1501</strain>
        <tissue evidence="3">Young leaves</tissue>
    </source>
</reference>
<name>A0A443PW22_9MAGN</name>
<dbReference type="PANTHER" id="PTHR37610:SF77">
    <property type="entry name" value="INTEGRASE CATALYTIC DOMAIN-CONTAINING PROTEIN"/>
    <property type="match status" value="1"/>
</dbReference>
<evidence type="ECO:0000313" key="3">
    <source>
        <dbReference type="EMBL" id="RWR94960.1"/>
    </source>
</evidence>
<sequence>MEKSEVKLIRFDGKNYPAWAFQFQLYLEAKELWGFVSGSDPKLTEDDKKISTWNTKDAKIKTWILGAVEPHLILNLKPYTTSKEMWGYLQTVYHQDNSARQFQLECEIAEYSQGTLTIQDYYSGFRNLWSEYDGIKYASVPNHILKTIQELQASSHRDQFLMKLRPEYETVTSSLLSRSPLPSLDVCLNELLREEQRIRTKAHLEQKHTENYPVAYSAKGNTQSLQISQSSPTPQTRDMSKVQCYSCKKYGHLATQCNQKFCNYCKKKGHIITECRRRPQTRSPNAYAAQVDYFPADAASTSVPSQPGSSSPALTPELVQQMIVNAFSALGITGPDVREGDREGA</sequence>
<dbReference type="GO" id="GO:0003676">
    <property type="term" value="F:nucleic acid binding"/>
    <property type="evidence" value="ECO:0007669"/>
    <property type="project" value="InterPro"/>
</dbReference>
<protein>
    <submittedName>
        <fullName evidence="3">Retrovirus-related Pol polyprotein from transposon TNT 1-94 isoform X1</fullName>
    </submittedName>
</protein>
<evidence type="ECO:0000313" key="4">
    <source>
        <dbReference type="Proteomes" id="UP000283530"/>
    </source>
</evidence>
<dbReference type="EMBL" id="QPKB01000011">
    <property type="protein sequence ID" value="RWR94960.1"/>
    <property type="molecule type" value="Genomic_DNA"/>
</dbReference>
<dbReference type="SUPFAM" id="SSF57756">
    <property type="entry name" value="Retrovirus zinc finger-like domains"/>
    <property type="match status" value="1"/>
</dbReference>
<keyword evidence="1" id="KW-0862">Zinc</keyword>
<dbReference type="GO" id="GO:0008270">
    <property type="term" value="F:zinc ion binding"/>
    <property type="evidence" value="ECO:0007669"/>
    <property type="project" value="UniProtKB-KW"/>
</dbReference>
<evidence type="ECO:0000256" key="1">
    <source>
        <dbReference type="PROSITE-ProRule" id="PRU00047"/>
    </source>
</evidence>
<accession>A0A443PW22</accession>
<keyword evidence="1" id="KW-0479">Metal-binding</keyword>
<evidence type="ECO:0000259" key="2">
    <source>
        <dbReference type="PROSITE" id="PS50158"/>
    </source>
</evidence>
<comment type="caution">
    <text evidence="3">The sequence shown here is derived from an EMBL/GenBank/DDBJ whole genome shotgun (WGS) entry which is preliminary data.</text>
</comment>
<dbReference type="InterPro" id="IPR036875">
    <property type="entry name" value="Znf_CCHC_sf"/>
</dbReference>
<dbReference type="OrthoDB" id="1929692at2759"/>
<dbReference type="SMART" id="SM00343">
    <property type="entry name" value="ZnF_C2HC"/>
    <property type="match status" value="2"/>
</dbReference>
<organism evidence="3 4">
    <name type="scientific">Cinnamomum micranthum f. kanehirae</name>
    <dbReference type="NCBI Taxonomy" id="337451"/>
    <lineage>
        <taxon>Eukaryota</taxon>
        <taxon>Viridiplantae</taxon>
        <taxon>Streptophyta</taxon>
        <taxon>Embryophyta</taxon>
        <taxon>Tracheophyta</taxon>
        <taxon>Spermatophyta</taxon>
        <taxon>Magnoliopsida</taxon>
        <taxon>Magnoliidae</taxon>
        <taxon>Laurales</taxon>
        <taxon>Lauraceae</taxon>
        <taxon>Cinnamomum</taxon>
    </lineage>
</organism>
<gene>
    <name evidence="3" type="ORF">CKAN_02427900</name>
</gene>
<dbReference type="AlphaFoldDB" id="A0A443PW22"/>